<dbReference type="PANTHER" id="PTHR32243">
    <property type="entry name" value="MALTOSE TRANSPORT SYSTEM PERMEASE-RELATED"/>
    <property type="match status" value="1"/>
</dbReference>
<feature type="transmembrane region" description="Helical" evidence="7">
    <location>
        <begin position="151"/>
        <end position="178"/>
    </location>
</feature>
<organism evidence="9 10">
    <name type="scientific">Chelatococcus caeni</name>
    <dbReference type="NCBI Taxonomy" id="1348468"/>
    <lineage>
        <taxon>Bacteria</taxon>
        <taxon>Pseudomonadati</taxon>
        <taxon>Pseudomonadota</taxon>
        <taxon>Alphaproteobacteria</taxon>
        <taxon>Hyphomicrobiales</taxon>
        <taxon>Chelatococcaceae</taxon>
        <taxon>Chelatococcus</taxon>
    </lineage>
</organism>
<feature type="transmembrane region" description="Helical" evidence="7">
    <location>
        <begin position="121"/>
        <end position="145"/>
    </location>
</feature>
<evidence type="ECO:0000313" key="9">
    <source>
        <dbReference type="EMBL" id="MBB4018799.1"/>
    </source>
</evidence>
<dbReference type="CDD" id="cd06261">
    <property type="entry name" value="TM_PBP2"/>
    <property type="match status" value="1"/>
</dbReference>
<gene>
    <name evidence="9" type="ORF">GGR16_003846</name>
</gene>
<keyword evidence="9" id="KW-0762">Sugar transport</keyword>
<dbReference type="GO" id="GO:0005886">
    <property type="term" value="C:plasma membrane"/>
    <property type="evidence" value="ECO:0007669"/>
    <property type="project" value="UniProtKB-SubCell"/>
</dbReference>
<evidence type="ECO:0000256" key="6">
    <source>
        <dbReference type="ARBA" id="ARBA00023136"/>
    </source>
</evidence>
<dbReference type="AlphaFoldDB" id="A0A840C5S0"/>
<feature type="transmembrane region" description="Helical" evidence="7">
    <location>
        <begin position="23"/>
        <end position="44"/>
    </location>
</feature>
<evidence type="ECO:0000256" key="7">
    <source>
        <dbReference type="RuleBase" id="RU363032"/>
    </source>
</evidence>
<feature type="transmembrane region" description="Helical" evidence="7">
    <location>
        <begin position="199"/>
        <end position="220"/>
    </location>
</feature>
<evidence type="ECO:0000256" key="3">
    <source>
        <dbReference type="ARBA" id="ARBA00022475"/>
    </source>
</evidence>
<dbReference type="PROSITE" id="PS50928">
    <property type="entry name" value="ABC_TM1"/>
    <property type="match status" value="1"/>
</dbReference>
<proteinExistence type="inferred from homology"/>
<dbReference type="InterPro" id="IPR000515">
    <property type="entry name" value="MetI-like"/>
</dbReference>
<feature type="transmembrane region" description="Helical" evidence="7">
    <location>
        <begin position="87"/>
        <end position="109"/>
    </location>
</feature>
<dbReference type="EMBL" id="JACIEN010000005">
    <property type="protein sequence ID" value="MBB4018799.1"/>
    <property type="molecule type" value="Genomic_DNA"/>
</dbReference>
<dbReference type="Pfam" id="PF00528">
    <property type="entry name" value="BPD_transp_1"/>
    <property type="match status" value="1"/>
</dbReference>
<evidence type="ECO:0000256" key="5">
    <source>
        <dbReference type="ARBA" id="ARBA00022989"/>
    </source>
</evidence>
<evidence type="ECO:0000256" key="1">
    <source>
        <dbReference type="ARBA" id="ARBA00004651"/>
    </source>
</evidence>
<keyword evidence="2 7" id="KW-0813">Transport</keyword>
<name>A0A840C5S0_9HYPH</name>
<keyword evidence="5 7" id="KW-1133">Transmembrane helix</keyword>
<comment type="caution">
    <text evidence="9">The sequence shown here is derived from an EMBL/GenBank/DDBJ whole genome shotgun (WGS) entry which is preliminary data.</text>
</comment>
<comment type="similarity">
    <text evidence="7">Belongs to the binding-protein-dependent transport system permease family.</text>
</comment>
<keyword evidence="10" id="KW-1185">Reference proteome</keyword>
<dbReference type="Gene3D" id="1.10.3720.10">
    <property type="entry name" value="MetI-like"/>
    <property type="match status" value="1"/>
</dbReference>
<evidence type="ECO:0000256" key="2">
    <source>
        <dbReference type="ARBA" id="ARBA00022448"/>
    </source>
</evidence>
<accession>A0A840C5S0</accession>
<dbReference type="SUPFAM" id="SSF161098">
    <property type="entry name" value="MetI-like"/>
    <property type="match status" value="1"/>
</dbReference>
<keyword evidence="6 7" id="KW-0472">Membrane</keyword>
<dbReference type="InterPro" id="IPR050901">
    <property type="entry name" value="BP-dep_ABC_trans_perm"/>
</dbReference>
<evidence type="ECO:0000256" key="4">
    <source>
        <dbReference type="ARBA" id="ARBA00022692"/>
    </source>
</evidence>
<evidence type="ECO:0000259" key="8">
    <source>
        <dbReference type="PROSITE" id="PS50928"/>
    </source>
</evidence>
<reference evidence="9 10" key="1">
    <citation type="submission" date="2020-08" db="EMBL/GenBank/DDBJ databases">
        <title>Genomic Encyclopedia of Type Strains, Phase IV (KMG-IV): sequencing the most valuable type-strain genomes for metagenomic binning, comparative biology and taxonomic classification.</title>
        <authorList>
            <person name="Goeker M."/>
        </authorList>
    </citation>
    <scope>NUCLEOTIDE SEQUENCE [LARGE SCALE GENOMIC DNA]</scope>
    <source>
        <strain evidence="9 10">DSM 103737</strain>
    </source>
</reference>
<dbReference type="RefSeq" id="WP_183317631.1">
    <property type="nucleotide sequence ID" value="NZ_JACIEN010000005.1"/>
</dbReference>
<dbReference type="Proteomes" id="UP000577362">
    <property type="component" value="Unassembled WGS sequence"/>
</dbReference>
<sequence length="283" mass="30112">MTSLATTEAEAPTRAEPRSSGRLVMASAVIVLVAWVLVPIYLLVVNALGSVAAVTAWPKSLVPEFDLASLAFFANYAGVPRALLNSFLVAGLTMVLSIGLGAPAGYALARFRFPGANLFRLAVLMTRAFPLPLLALPLTVLFIRVGLDDTIIGLALVHTTLAMPFAVLIMASLFMSIPEELEEAAWTLGCSRLSAFRKVVLPLALPGIAAAGIFAFVISWNEVFAAAVLTIENKTLTAFLLQSLDVSPLPLKFAGGAVLIVPALLFLFAVRKYLFSLWGIANR</sequence>
<dbReference type="InterPro" id="IPR035906">
    <property type="entry name" value="MetI-like_sf"/>
</dbReference>
<dbReference type="PANTHER" id="PTHR32243:SF18">
    <property type="entry name" value="INNER MEMBRANE ABC TRANSPORTER PERMEASE PROTEIN YCJP"/>
    <property type="match status" value="1"/>
</dbReference>
<evidence type="ECO:0000313" key="10">
    <source>
        <dbReference type="Proteomes" id="UP000577362"/>
    </source>
</evidence>
<protein>
    <submittedName>
        <fullName evidence="9">Multiple sugar transport system permease protein</fullName>
    </submittedName>
</protein>
<feature type="transmembrane region" description="Helical" evidence="7">
    <location>
        <begin position="249"/>
        <end position="270"/>
    </location>
</feature>
<comment type="subcellular location">
    <subcellularLocation>
        <location evidence="1 7">Cell membrane</location>
        <topology evidence="1 7">Multi-pass membrane protein</topology>
    </subcellularLocation>
</comment>
<dbReference type="GO" id="GO:0055085">
    <property type="term" value="P:transmembrane transport"/>
    <property type="evidence" value="ECO:0007669"/>
    <property type="project" value="InterPro"/>
</dbReference>
<feature type="domain" description="ABC transmembrane type-1" evidence="8">
    <location>
        <begin position="83"/>
        <end position="270"/>
    </location>
</feature>
<keyword evidence="3" id="KW-1003">Cell membrane</keyword>
<keyword evidence="4 7" id="KW-0812">Transmembrane</keyword>